<dbReference type="Proteomes" id="UP000019132">
    <property type="component" value="Unassembled WGS sequence"/>
</dbReference>
<proteinExistence type="inferred from homology"/>
<dbReference type="InParanoid" id="K3WW57"/>
<dbReference type="GO" id="GO:0016787">
    <property type="term" value="F:hydrolase activity"/>
    <property type="evidence" value="ECO:0007669"/>
    <property type="project" value="UniProtKB-KW"/>
</dbReference>
<dbReference type="eggNOG" id="KOG4388">
    <property type="taxonomic scope" value="Eukaryota"/>
</dbReference>
<dbReference type="VEuPathDB" id="FungiDB:PYU1_G009187"/>
<feature type="active site" evidence="3">
    <location>
        <position position="229"/>
    </location>
</feature>
<dbReference type="Pfam" id="PF07859">
    <property type="entry name" value="Abhydrolase_3"/>
    <property type="match status" value="1"/>
</dbReference>
<sequence length="409" mass="45460">MLDWVGGAAFLLLWAFIIHRGYPVNVLVLYTGTSTSVQYLLRGGQPLFPRWTFLFELIVAVSRCITDRYGDQVIRPHWYLQLRRLSALFGDFMGGFACSKYNTEVVPVVVNGLEHLWIKAKPATSPAASAPSSANTTRFVVVYYHGGGYVILCPRMYVEYCNTLRGAILQELQQTLQVENPVVDVFIANYRKAPECKFPGPAQDAVAMYKYLVRDQGLSPRQIILAGDSAGAGLVMSTLIRLRNSDPSLLPLASMVLSPFVDMTKEPSDFVQPPHCVTSSSLIEAFRTAYLKTPQNPSTYQDASAVHCDLRGLPPVFLQAATLDYLYGHSVRLAEKAKADGISNWELDVHEQMPHVFALFPSFVLPYALAGVNRMAKFAANQFHSTLKQSKKTKSQPKEASQKFVKHAS</sequence>
<keyword evidence="7" id="KW-1185">Reference proteome</keyword>
<accession>K3WW57</accession>
<reference evidence="7" key="2">
    <citation type="submission" date="2010-04" db="EMBL/GenBank/DDBJ databases">
        <authorList>
            <person name="Buell R."/>
            <person name="Hamilton J."/>
            <person name="Hostetler J."/>
        </authorList>
    </citation>
    <scope>NUCLEOTIDE SEQUENCE [LARGE SCALE GENOMIC DNA]</scope>
    <source>
        <strain evidence="7">DAOM:BR144</strain>
    </source>
</reference>
<reference evidence="6" key="3">
    <citation type="submission" date="2015-02" db="UniProtKB">
        <authorList>
            <consortium name="EnsemblProtists"/>
        </authorList>
    </citation>
    <scope>IDENTIFICATION</scope>
    <source>
        <strain evidence="6">DAOM BR144</strain>
    </source>
</reference>
<dbReference type="InterPro" id="IPR013094">
    <property type="entry name" value="AB_hydrolase_3"/>
</dbReference>
<reference evidence="7" key="1">
    <citation type="journal article" date="2010" name="Genome Biol.">
        <title>Genome sequence of the necrotrophic plant pathogen Pythium ultimum reveals original pathogenicity mechanisms and effector repertoire.</title>
        <authorList>
            <person name="Levesque C.A."/>
            <person name="Brouwer H."/>
            <person name="Cano L."/>
            <person name="Hamilton J.P."/>
            <person name="Holt C."/>
            <person name="Huitema E."/>
            <person name="Raffaele S."/>
            <person name="Robideau G.P."/>
            <person name="Thines M."/>
            <person name="Win J."/>
            <person name="Zerillo M.M."/>
            <person name="Beakes G.W."/>
            <person name="Boore J.L."/>
            <person name="Busam D."/>
            <person name="Dumas B."/>
            <person name="Ferriera S."/>
            <person name="Fuerstenberg S.I."/>
            <person name="Gachon C.M."/>
            <person name="Gaulin E."/>
            <person name="Govers F."/>
            <person name="Grenville-Briggs L."/>
            <person name="Horner N."/>
            <person name="Hostetler J."/>
            <person name="Jiang R.H."/>
            <person name="Johnson J."/>
            <person name="Krajaejun T."/>
            <person name="Lin H."/>
            <person name="Meijer H.J."/>
            <person name="Moore B."/>
            <person name="Morris P."/>
            <person name="Phuntmart V."/>
            <person name="Puiu D."/>
            <person name="Shetty J."/>
            <person name="Stajich J.E."/>
            <person name="Tripathy S."/>
            <person name="Wawra S."/>
            <person name="van West P."/>
            <person name="Whitty B.R."/>
            <person name="Coutinho P.M."/>
            <person name="Henrissat B."/>
            <person name="Martin F."/>
            <person name="Thomas P.D."/>
            <person name="Tyler B.M."/>
            <person name="De Vries R.P."/>
            <person name="Kamoun S."/>
            <person name="Yandell M."/>
            <person name="Tisserat N."/>
            <person name="Buell C.R."/>
        </authorList>
    </citation>
    <scope>NUCLEOTIDE SEQUENCE</scope>
    <source>
        <strain evidence="7">DAOM:BR144</strain>
    </source>
</reference>
<dbReference type="PANTHER" id="PTHR48081:SF8">
    <property type="entry name" value="ALPHA_BETA HYDROLASE FOLD-3 DOMAIN-CONTAINING PROTEIN-RELATED"/>
    <property type="match status" value="1"/>
</dbReference>
<evidence type="ECO:0000313" key="7">
    <source>
        <dbReference type="Proteomes" id="UP000019132"/>
    </source>
</evidence>
<organism evidence="6 7">
    <name type="scientific">Globisporangium ultimum (strain ATCC 200006 / CBS 805.95 / DAOM BR144)</name>
    <name type="common">Pythium ultimum</name>
    <dbReference type="NCBI Taxonomy" id="431595"/>
    <lineage>
        <taxon>Eukaryota</taxon>
        <taxon>Sar</taxon>
        <taxon>Stramenopiles</taxon>
        <taxon>Oomycota</taxon>
        <taxon>Peronosporomycetes</taxon>
        <taxon>Pythiales</taxon>
        <taxon>Pythiaceae</taxon>
        <taxon>Globisporangium</taxon>
    </lineage>
</organism>
<dbReference type="Gene3D" id="3.40.50.1820">
    <property type="entry name" value="alpha/beta hydrolase"/>
    <property type="match status" value="1"/>
</dbReference>
<dbReference type="SUPFAM" id="SSF53474">
    <property type="entry name" value="alpha/beta-Hydrolases"/>
    <property type="match status" value="1"/>
</dbReference>
<comment type="similarity">
    <text evidence="1">Belongs to the 'GDXG' lipolytic enzyme family.</text>
</comment>
<evidence type="ECO:0000313" key="6">
    <source>
        <dbReference type="EnsemblProtists" id="PYU1_T009205"/>
    </source>
</evidence>
<feature type="region of interest" description="Disordered" evidence="4">
    <location>
        <begin position="389"/>
        <end position="409"/>
    </location>
</feature>
<feature type="domain" description="Alpha/beta hydrolase fold-3" evidence="5">
    <location>
        <begin position="141"/>
        <end position="358"/>
    </location>
</feature>
<dbReference type="InterPro" id="IPR033140">
    <property type="entry name" value="Lipase_GDXG_put_SER_AS"/>
</dbReference>
<dbReference type="HOGENOM" id="CLU_012494_7_1_1"/>
<evidence type="ECO:0000256" key="3">
    <source>
        <dbReference type="PROSITE-ProRule" id="PRU10038"/>
    </source>
</evidence>
<dbReference type="PANTHER" id="PTHR48081">
    <property type="entry name" value="AB HYDROLASE SUPERFAMILY PROTEIN C4A8.06C"/>
    <property type="match status" value="1"/>
</dbReference>
<dbReference type="AlphaFoldDB" id="K3WW57"/>
<evidence type="ECO:0000259" key="5">
    <source>
        <dbReference type="Pfam" id="PF07859"/>
    </source>
</evidence>
<dbReference type="PROSITE" id="PS01174">
    <property type="entry name" value="LIPASE_GDXG_SER"/>
    <property type="match status" value="1"/>
</dbReference>
<dbReference type="STRING" id="431595.K3WW57"/>
<name>K3WW57_GLOUD</name>
<evidence type="ECO:0000256" key="1">
    <source>
        <dbReference type="ARBA" id="ARBA00010515"/>
    </source>
</evidence>
<dbReference type="InterPro" id="IPR029058">
    <property type="entry name" value="AB_hydrolase_fold"/>
</dbReference>
<dbReference type="OMA" id="RKAPECK"/>
<dbReference type="EnsemblProtists" id="PYU1_T009205">
    <property type="protein sequence ID" value="PYU1_T009205"/>
    <property type="gene ID" value="PYU1_G009187"/>
</dbReference>
<protein>
    <recommendedName>
        <fullName evidence="5">Alpha/beta hydrolase fold-3 domain-containing protein</fullName>
    </recommendedName>
</protein>
<evidence type="ECO:0000256" key="2">
    <source>
        <dbReference type="ARBA" id="ARBA00022801"/>
    </source>
</evidence>
<evidence type="ECO:0000256" key="4">
    <source>
        <dbReference type="SAM" id="MobiDB-lite"/>
    </source>
</evidence>
<dbReference type="InterPro" id="IPR050300">
    <property type="entry name" value="GDXG_lipolytic_enzyme"/>
</dbReference>
<keyword evidence="2" id="KW-0378">Hydrolase</keyword>
<dbReference type="EMBL" id="GL376632">
    <property type="status" value="NOT_ANNOTATED_CDS"/>
    <property type="molecule type" value="Genomic_DNA"/>
</dbReference>